<comment type="caution">
    <text evidence="12">The sequence shown here is derived from an EMBL/GenBank/DDBJ whole genome shotgun (WGS) entry which is preliminary data.</text>
</comment>
<evidence type="ECO:0000259" key="10">
    <source>
        <dbReference type="Pfam" id="PF00724"/>
    </source>
</evidence>
<comment type="similarity">
    <text evidence="3">In the N-terminal section; belongs to the NADH:flavin oxidoreductase/NADH oxidase family.</text>
</comment>
<keyword evidence="5" id="KW-0288">FMN</keyword>
<comment type="cofactor">
    <cofactor evidence="2">
        <name>[4Fe-4S] cluster</name>
        <dbReference type="ChEBI" id="CHEBI:49883"/>
    </cofactor>
</comment>
<evidence type="ECO:0000256" key="9">
    <source>
        <dbReference type="ARBA" id="ARBA00023014"/>
    </source>
</evidence>
<feature type="domain" description="FAD/NAD(P)-binding" evidence="11">
    <location>
        <begin position="371"/>
        <end position="445"/>
    </location>
</feature>
<dbReference type="EMBL" id="JANRHA010000006">
    <property type="protein sequence ID" value="MDG3014943.1"/>
    <property type="molecule type" value="Genomic_DNA"/>
</dbReference>
<reference evidence="12" key="1">
    <citation type="submission" date="2022-08" db="EMBL/GenBank/DDBJ databases">
        <title>Genome analysis of Corynebacteriales strain.</title>
        <authorList>
            <person name="Lee S.D."/>
        </authorList>
    </citation>
    <scope>NUCLEOTIDE SEQUENCE</scope>
    <source>
        <strain evidence="12">D3-21</strain>
    </source>
</reference>
<accession>A0A9X4M494</accession>
<dbReference type="SUPFAM" id="SSF51395">
    <property type="entry name" value="FMN-linked oxidoreductases"/>
    <property type="match status" value="1"/>
</dbReference>
<dbReference type="Proteomes" id="UP001152755">
    <property type="component" value="Unassembled WGS sequence"/>
</dbReference>
<organism evidence="12 13">
    <name type="scientific">Speluncibacter jeojiensis</name>
    <dbReference type="NCBI Taxonomy" id="2710754"/>
    <lineage>
        <taxon>Bacteria</taxon>
        <taxon>Bacillati</taxon>
        <taxon>Actinomycetota</taxon>
        <taxon>Actinomycetes</taxon>
        <taxon>Mycobacteriales</taxon>
        <taxon>Speluncibacteraceae</taxon>
        <taxon>Speluncibacter</taxon>
    </lineage>
</organism>
<comment type="cofactor">
    <cofactor evidence="1">
        <name>FMN</name>
        <dbReference type="ChEBI" id="CHEBI:58210"/>
    </cofactor>
</comment>
<evidence type="ECO:0000256" key="8">
    <source>
        <dbReference type="ARBA" id="ARBA00023004"/>
    </source>
</evidence>
<dbReference type="InterPro" id="IPR013785">
    <property type="entry name" value="Aldolase_TIM"/>
</dbReference>
<keyword evidence="6" id="KW-0479">Metal-binding</keyword>
<dbReference type="InterPro" id="IPR023967">
    <property type="entry name" value="CHP03996_oxidoreductase"/>
</dbReference>
<evidence type="ECO:0000256" key="5">
    <source>
        <dbReference type="ARBA" id="ARBA00022643"/>
    </source>
</evidence>
<evidence type="ECO:0000313" key="13">
    <source>
        <dbReference type="Proteomes" id="UP001152755"/>
    </source>
</evidence>
<evidence type="ECO:0000313" key="12">
    <source>
        <dbReference type="EMBL" id="MDG3014943.1"/>
    </source>
</evidence>
<evidence type="ECO:0000256" key="4">
    <source>
        <dbReference type="ARBA" id="ARBA00022630"/>
    </source>
</evidence>
<dbReference type="InterPro" id="IPR001155">
    <property type="entry name" value="OxRdtase_FMN_N"/>
</dbReference>
<dbReference type="PANTHER" id="PTHR42917">
    <property type="entry name" value="2,4-DIENOYL-COA REDUCTASE"/>
    <property type="match status" value="1"/>
</dbReference>
<keyword evidence="9" id="KW-0411">Iron-sulfur</keyword>
<feature type="domain" description="NADH:flavin oxidoreductase/NADH oxidase N-terminal" evidence="10">
    <location>
        <begin position="4"/>
        <end position="326"/>
    </location>
</feature>
<dbReference type="GO" id="GO:0051536">
    <property type="term" value="F:iron-sulfur cluster binding"/>
    <property type="evidence" value="ECO:0007669"/>
    <property type="project" value="UniProtKB-KW"/>
</dbReference>
<dbReference type="InterPro" id="IPR036188">
    <property type="entry name" value="FAD/NAD-bd_sf"/>
</dbReference>
<keyword evidence="4" id="KW-0285">Flavoprotein</keyword>
<evidence type="ECO:0000256" key="1">
    <source>
        <dbReference type="ARBA" id="ARBA00001917"/>
    </source>
</evidence>
<dbReference type="Gene3D" id="3.20.20.70">
    <property type="entry name" value="Aldolase class I"/>
    <property type="match status" value="1"/>
</dbReference>
<dbReference type="Pfam" id="PF00724">
    <property type="entry name" value="Oxidored_FMN"/>
    <property type="match status" value="1"/>
</dbReference>
<evidence type="ECO:0000256" key="6">
    <source>
        <dbReference type="ARBA" id="ARBA00022723"/>
    </source>
</evidence>
<dbReference type="Gene3D" id="3.40.50.720">
    <property type="entry name" value="NAD(P)-binding Rossmann-like Domain"/>
    <property type="match status" value="1"/>
</dbReference>
<gene>
    <name evidence="12" type="ORF">NVS88_10275</name>
</gene>
<evidence type="ECO:0000256" key="7">
    <source>
        <dbReference type="ARBA" id="ARBA00023002"/>
    </source>
</evidence>
<dbReference type="NCBIfam" id="TIGR03996">
    <property type="entry name" value="mycofact_OYE_1"/>
    <property type="match status" value="1"/>
</dbReference>
<evidence type="ECO:0000256" key="3">
    <source>
        <dbReference type="ARBA" id="ARBA00011048"/>
    </source>
</evidence>
<name>A0A9X4M494_9ACTN</name>
<keyword evidence="7" id="KW-0560">Oxidoreductase</keyword>
<dbReference type="GO" id="GO:0016491">
    <property type="term" value="F:oxidoreductase activity"/>
    <property type="evidence" value="ECO:0007669"/>
    <property type="project" value="UniProtKB-KW"/>
</dbReference>
<dbReference type="InterPro" id="IPR023753">
    <property type="entry name" value="FAD/NAD-binding_dom"/>
</dbReference>
<dbReference type="GO" id="GO:0010181">
    <property type="term" value="F:FMN binding"/>
    <property type="evidence" value="ECO:0007669"/>
    <property type="project" value="InterPro"/>
</dbReference>
<dbReference type="Pfam" id="PF07992">
    <property type="entry name" value="Pyr_redox_2"/>
    <property type="match status" value="1"/>
</dbReference>
<evidence type="ECO:0000259" key="11">
    <source>
        <dbReference type="Pfam" id="PF07992"/>
    </source>
</evidence>
<dbReference type="GO" id="GO:0046872">
    <property type="term" value="F:metal ion binding"/>
    <property type="evidence" value="ECO:0007669"/>
    <property type="project" value="UniProtKB-KW"/>
</dbReference>
<dbReference type="Gene3D" id="3.50.50.60">
    <property type="entry name" value="FAD/NAD(P)-binding domain"/>
    <property type="match status" value="1"/>
</dbReference>
<keyword evidence="13" id="KW-1185">Reference proteome</keyword>
<dbReference type="AlphaFoldDB" id="A0A9X4M494"/>
<evidence type="ECO:0000256" key="2">
    <source>
        <dbReference type="ARBA" id="ARBA00001966"/>
    </source>
</evidence>
<keyword evidence="8" id="KW-0408">Iron</keyword>
<sequence length="631" mass="65959">MLTDPFVVGSRSACSHVVFGPHETNLCTDRALSARSVHYYARRARGGAGIIVTEHASVHGSDWPYERAPLASRCADGWAATVEACRPHGTLVLAGLGHTGGQGSSAFHQSALWGPSRVPDPSSRELPMAMEPAEIDAVVDGFAVAARSAVSADVDGVELDAGPTGLLRQFHSGLTNIRADEYGVDRLLLARRVLAAVREVLGPDRVLALRLSCDELAPWAGITPEDGTAHAAALAPWLDLLTVVRGGPMSVAAYRPDLHTVEGFNIELCRRIRDAVGGAAAVVLQGSVTEIEMAQRSLDAGVADLVEMTRAQIADPDLVVKSRTGRRPRPCVRCNQTCLVRDPRNPVVTCIGNPGAGYESEEVPPERSAGPALIVGGGPAGLEAARVLAAAGRSARLVERSPRLGGMVRRLAAARDLSELVGWLEDECRRLGVRIETGTAVTAADLDAAAGDGAAVVVTTGSSPRPLEIPDDGSVRVLGAAEVLGAEDLAGPVLVWDPVGGPVAVAVTEFLHAHGGAVSIATVDQVVGRLLAPTGDFVDANVRLQRAGIDRHLSCVLRELTGGTAVLENRFTGERSAIRCAVLVDCSARLPDETLYLQRPGTVRAGDCVAPRTVAEAIREGRSAALEAAGR</sequence>
<protein>
    <submittedName>
        <fullName evidence="12">Mycofactocin system FadH/OYE family oxidoreductase 1</fullName>
    </submittedName>
</protein>
<dbReference type="InterPro" id="IPR051793">
    <property type="entry name" value="NADH:flavin_oxidoreductase"/>
</dbReference>
<dbReference type="SUPFAM" id="SSF51905">
    <property type="entry name" value="FAD/NAD(P)-binding domain"/>
    <property type="match status" value="1"/>
</dbReference>
<dbReference type="PANTHER" id="PTHR42917:SF2">
    <property type="entry name" value="2,4-DIENOYL-COA REDUCTASE [(2E)-ENOYL-COA-PRODUCING]"/>
    <property type="match status" value="1"/>
</dbReference>
<dbReference type="SUPFAM" id="SSF51971">
    <property type="entry name" value="Nucleotide-binding domain"/>
    <property type="match status" value="1"/>
</dbReference>
<proteinExistence type="inferred from homology"/>
<dbReference type="RefSeq" id="WP_332519853.1">
    <property type="nucleotide sequence ID" value="NZ_JANRHA010000006.1"/>
</dbReference>